<gene>
    <name evidence="9" type="ORF">H0H81_007172</name>
</gene>
<comment type="subcellular location">
    <subcellularLocation>
        <location evidence="1">Golgi apparatus</location>
        <location evidence="1">trans-Golgi network</location>
    </subcellularLocation>
</comment>
<keyword evidence="10" id="KW-1185">Reference proteome</keyword>
<dbReference type="GO" id="GO:0015031">
    <property type="term" value="P:protein transport"/>
    <property type="evidence" value="ECO:0007669"/>
    <property type="project" value="UniProtKB-KW"/>
</dbReference>
<evidence type="ECO:0000256" key="3">
    <source>
        <dbReference type="ARBA" id="ARBA00022448"/>
    </source>
</evidence>
<dbReference type="PANTHER" id="PTHR12965:SF0">
    <property type="entry name" value="VACUOLAR PROTEIN SORTING-ASSOCIATED PROTEIN 54"/>
    <property type="match status" value="1"/>
</dbReference>
<keyword evidence="6" id="KW-0175">Coiled coil</keyword>
<accession>A0A9P7KMT3</accession>
<sequence>MFELIPYVRETFRRHLSPKQAVMLVEFDKLKRDYQEHQNEIHSKLIAIMGDRLTAHIKTLQAVDWNVPKPGGGVNDYIEILVKETVTLHKVLSRYLSIPIVEYVMTQVFAAINHGLSEEYGKIELPHQEAKNRLLADAKYLHQKLSALKNVGTPSGMLVTVISEKSIPRTAVPTSPAPPPVPVPTRASTLGATANQRLKGLLSGRSSSASVEKALPPPTRSSTLASPAQPPRPASPAPLPSHANGENGSTSTSPQHQHQPRGTSAGFKQVMEQSGSEPKPSMSLSGAVRPQNEADGSAKGADSGEVEGRSMSPPLPPPPPPVRDLDQATADFSPAHAPCSPPAPESPASLAGSELHSRSRTSMDFEKMGIWTRPDMASVDEAPVRGSDASAAPELGFSAPHAARAQQSVDSVPPPPSVPPTPPDEDGGR</sequence>
<evidence type="ECO:0000256" key="4">
    <source>
        <dbReference type="ARBA" id="ARBA00022927"/>
    </source>
</evidence>
<dbReference type="GO" id="GO:0005829">
    <property type="term" value="C:cytosol"/>
    <property type="evidence" value="ECO:0007669"/>
    <property type="project" value="GOC"/>
</dbReference>
<comment type="caution">
    <text evidence="9">The sequence shown here is derived from an EMBL/GenBank/DDBJ whole genome shotgun (WGS) entry which is preliminary data.</text>
</comment>
<feature type="compositionally biased region" description="Pro residues" evidence="7">
    <location>
        <begin position="313"/>
        <end position="322"/>
    </location>
</feature>
<feature type="domain" description="Vacuolar protein sorting-associated protein 54 C-terminal" evidence="8">
    <location>
        <begin position="2"/>
        <end position="52"/>
    </location>
</feature>
<dbReference type="Gene3D" id="6.10.250.860">
    <property type="match status" value="1"/>
</dbReference>
<reference evidence="9" key="2">
    <citation type="submission" date="2021-10" db="EMBL/GenBank/DDBJ databases">
        <title>Phylogenomics reveals ancestral predisposition of the termite-cultivated fungus Termitomyces towards a domesticated lifestyle.</title>
        <authorList>
            <person name="Auxier B."/>
            <person name="Grum-Grzhimaylo A."/>
            <person name="Cardenas M.E."/>
            <person name="Lodge J.D."/>
            <person name="Laessoe T."/>
            <person name="Pedersen O."/>
            <person name="Smith M.E."/>
            <person name="Kuyper T.W."/>
            <person name="Franco-Molano E.A."/>
            <person name="Baroni T.J."/>
            <person name="Aanen D.K."/>
        </authorList>
    </citation>
    <scope>NUCLEOTIDE SEQUENCE</scope>
    <source>
        <strain evidence="9">D49</strain>
    </source>
</reference>
<dbReference type="EMBL" id="JABCKI010000019">
    <property type="protein sequence ID" value="KAG5654120.1"/>
    <property type="molecule type" value="Genomic_DNA"/>
</dbReference>
<feature type="compositionally biased region" description="Basic and acidic residues" evidence="7">
    <location>
        <begin position="355"/>
        <end position="367"/>
    </location>
</feature>
<dbReference type="AlphaFoldDB" id="A0A9P7KMT3"/>
<dbReference type="InterPro" id="IPR012501">
    <property type="entry name" value="Vps54_C"/>
</dbReference>
<evidence type="ECO:0000256" key="2">
    <source>
        <dbReference type="ARBA" id="ARBA00009150"/>
    </source>
</evidence>
<evidence type="ECO:0000256" key="6">
    <source>
        <dbReference type="ARBA" id="ARBA00023054"/>
    </source>
</evidence>
<evidence type="ECO:0000259" key="8">
    <source>
        <dbReference type="Pfam" id="PF07928"/>
    </source>
</evidence>
<dbReference type="GO" id="GO:0019905">
    <property type="term" value="F:syntaxin binding"/>
    <property type="evidence" value="ECO:0007669"/>
    <property type="project" value="TreeGrafter"/>
</dbReference>
<evidence type="ECO:0000313" key="10">
    <source>
        <dbReference type="Proteomes" id="UP000717328"/>
    </source>
</evidence>
<keyword evidence="5" id="KW-0333">Golgi apparatus</keyword>
<dbReference type="GO" id="GO:0006896">
    <property type="term" value="P:Golgi to vacuole transport"/>
    <property type="evidence" value="ECO:0007669"/>
    <property type="project" value="TreeGrafter"/>
</dbReference>
<feature type="compositionally biased region" description="Polar residues" evidence="7">
    <location>
        <begin position="244"/>
        <end position="262"/>
    </location>
</feature>
<name>A0A9P7KMT3_9AGAR</name>
<keyword evidence="3" id="KW-0813">Transport</keyword>
<reference evidence="9" key="1">
    <citation type="submission" date="2021-02" db="EMBL/GenBank/DDBJ databases">
        <authorList>
            <person name="Nieuwenhuis M."/>
            <person name="Van De Peppel L.J.J."/>
        </authorList>
    </citation>
    <scope>NUCLEOTIDE SEQUENCE</scope>
    <source>
        <strain evidence="9">D49</strain>
    </source>
</reference>
<dbReference type="OrthoDB" id="10259024at2759"/>
<feature type="region of interest" description="Disordered" evidence="7">
    <location>
        <begin position="204"/>
        <end position="429"/>
    </location>
</feature>
<dbReference type="Pfam" id="PF07928">
    <property type="entry name" value="Vps54"/>
    <property type="match status" value="1"/>
</dbReference>
<dbReference type="InterPro" id="IPR039745">
    <property type="entry name" value="Vps54"/>
</dbReference>
<keyword evidence="4" id="KW-0653">Protein transport</keyword>
<proteinExistence type="inferred from homology"/>
<dbReference type="PANTHER" id="PTHR12965">
    <property type="entry name" value="VACUOLAR PROTEIN SORTING 54"/>
    <property type="match status" value="1"/>
</dbReference>
<evidence type="ECO:0000256" key="7">
    <source>
        <dbReference type="SAM" id="MobiDB-lite"/>
    </source>
</evidence>
<organism evidence="9 10">
    <name type="scientific">Sphagnurus paluster</name>
    <dbReference type="NCBI Taxonomy" id="117069"/>
    <lineage>
        <taxon>Eukaryota</taxon>
        <taxon>Fungi</taxon>
        <taxon>Dikarya</taxon>
        <taxon>Basidiomycota</taxon>
        <taxon>Agaricomycotina</taxon>
        <taxon>Agaricomycetes</taxon>
        <taxon>Agaricomycetidae</taxon>
        <taxon>Agaricales</taxon>
        <taxon>Tricholomatineae</taxon>
        <taxon>Lyophyllaceae</taxon>
        <taxon>Sphagnurus</taxon>
    </lineage>
</organism>
<evidence type="ECO:0000256" key="5">
    <source>
        <dbReference type="ARBA" id="ARBA00023034"/>
    </source>
</evidence>
<dbReference type="GO" id="GO:0042147">
    <property type="term" value="P:retrograde transport, endosome to Golgi"/>
    <property type="evidence" value="ECO:0007669"/>
    <property type="project" value="InterPro"/>
</dbReference>
<dbReference type="Proteomes" id="UP000717328">
    <property type="component" value="Unassembled WGS sequence"/>
</dbReference>
<protein>
    <recommendedName>
        <fullName evidence="8">Vacuolar protein sorting-associated protein 54 C-terminal domain-containing protein</fullName>
    </recommendedName>
</protein>
<evidence type="ECO:0000256" key="1">
    <source>
        <dbReference type="ARBA" id="ARBA00004601"/>
    </source>
</evidence>
<feature type="compositionally biased region" description="Pro residues" evidence="7">
    <location>
        <begin position="412"/>
        <end position="422"/>
    </location>
</feature>
<feature type="compositionally biased region" description="Pro residues" evidence="7">
    <location>
        <begin position="228"/>
        <end position="239"/>
    </location>
</feature>
<dbReference type="GO" id="GO:0000938">
    <property type="term" value="C:GARP complex"/>
    <property type="evidence" value="ECO:0007669"/>
    <property type="project" value="InterPro"/>
</dbReference>
<comment type="similarity">
    <text evidence="2">Belongs to the VPS54 family.</text>
</comment>
<evidence type="ECO:0000313" key="9">
    <source>
        <dbReference type="EMBL" id="KAG5654120.1"/>
    </source>
</evidence>